<evidence type="ECO:0000313" key="2">
    <source>
        <dbReference type="EMBL" id="KAE8235747.1"/>
    </source>
</evidence>
<reference evidence="2" key="1">
    <citation type="submission" date="2016-04" db="EMBL/GenBank/DDBJ databases">
        <authorList>
            <person name="Nguyen H.D."/>
            <person name="Samba Siva P."/>
            <person name="Cullis J."/>
            <person name="Levesque C.A."/>
            <person name="Hambleton S."/>
        </authorList>
    </citation>
    <scope>NUCLEOTIDE SEQUENCE</scope>
    <source>
        <strain evidence="2">DAOMC 236426</strain>
    </source>
</reference>
<proteinExistence type="predicted"/>
<protein>
    <submittedName>
        <fullName evidence="2">Uncharacterized protein</fullName>
    </submittedName>
</protein>
<reference evidence="2" key="2">
    <citation type="journal article" date="2019" name="IMA Fungus">
        <title>Genome sequencing and comparison of five Tilletia species to identify candidate genes for the detection of regulated species infecting wheat.</title>
        <authorList>
            <person name="Nguyen H.D.T."/>
            <person name="Sultana T."/>
            <person name="Kesanakurti P."/>
            <person name="Hambleton S."/>
        </authorList>
    </citation>
    <scope>NUCLEOTIDE SEQUENCE</scope>
    <source>
        <strain evidence="2">DAOMC 236426</strain>
    </source>
</reference>
<feature type="region of interest" description="Disordered" evidence="1">
    <location>
        <begin position="85"/>
        <end position="117"/>
    </location>
</feature>
<gene>
    <name evidence="2" type="ORF">A4X06_0g9771</name>
</gene>
<comment type="caution">
    <text evidence="2">The sequence shown here is derived from an EMBL/GenBank/DDBJ whole genome shotgun (WGS) entry which is preliminary data.</text>
</comment>
<feature type="non-terminal residue" evidence="2">
    <location>
        <position position="1"/>
    </location>
</feature>
<dbReference type="Proteomes" id="UP000077684">
    <property type="component" value="Unassembled WGS sequence"/>
</dbReference>
<sequence length="117" mass="12551">KVCTENGEIISINGATYVPGAVSNLLSVSKMVDEGLKVVFAKDTCRVTRPDRTCVATATRKEGQYTIHAREPQDLDAVLTGRIKPGTTPAAAQDAAERNRPLLDLLNNPDEGQDMIG</sequence>
<dbReference type="AlphaFoldDB" id="A0A8X7SRS8"/>
<accession>A0A8X7SRS8</accession>
<evidence type="ECO:0000313" key="3">
    <source>
        <dbReference type="Proteomes" id="UP000077684"/>
    </source>
</evidence>
<dbReference type="EMBL" id="LWDE02003317">
    <property type="protein sequence ID" value="KAE8235747.1"/>
    <property type="molecule type" value="Genomic_DNA"/>
</dbReference>
<keyword evidence="3" id="KW-1185">Reference proteome</keyword>
<name>A0A8X7SRS8_9BASI</name>
<organism evidence="2 3">
    <name type="scientific">Tilletia controversa</name>
    <name type="common">dwarf bunt fungus</name>
    <dbReference type="NCBI Taxonomy" id="13291"/>
    <lineage>
        <taxon>Eukaryota</taxon>
        <taxon>Fungi</taxon>
        <taxon>Dikarya</taxon>
        <taxon>Basidiomycota</taxon>
        <taxon>Ustilaginomycotina</taxon>
        <taxon>Exobasidiomycetes</taxon>
        <taxon>Tilletiales</taxon>
        <taxon>Tilletiaceae</taxon>
        <taxon>Tilletia</taxon>
    </lineage>
</organism>
<evidence type="ECO:0000256" key="1">
    <source>
        <dbReference type="SAM" id="MobiDB-lite"/>
    </source>
</evidence>